<name>A0A9K3HTE5_HELAN</name>
<dbReference type="EMBL" id="MNCJ02000326">
    <property type="protein sequence ID" value="KAF5784347.1"/>
    <property type="molecule type" value="Genomic_DNA"/>
</dbReference>
<dbReference type="Gramene" id="mRNA:HanXRQr2_Chr11g0518471">
    <property type="protein sequence ID" value="mRNA:HanXRQr2_Chr11g0518471"/>
    <property type="gene ID" value="HanXRQr2_Chr11g0518471"/>
</dbReference>
<proteinExistence type="predicted"/>
<reference evidence="1" key="1">
    <citation type="journal article" date="2017" name="Nature">
        <title>The sunflower genome provides insights into oil metabolism, flowering and Asterid evolution.</title>
        <authorList>
            <person name="Badouin H."/>
            <person name="Gouzy J."/>
            <person name="Grassa C.J."/>
            <person name="Murat F."/>
            <person name="Staton S.E."/>
            <person name="Cottret L."/>
            <person name="Lelandais-Briere C."/>
            <person name="Owens G.L."/>
            <person name="Carrere S."/>
            <person name="Mayjonade B."/>
            <person name="Legrand L."/>
            <person name="Gill N."/>
            <person name="Kane N.C."/>
            <person name="Bowers J.E."/>
            <person name="Hubner S."/>
            <person name="Bellec A."/>
            <person name="Berard A."/>
            <person name="Berges H."/>
            <person name="Blanchet N."/>
            <person name="Boniface M.C."/>
            <person name="Brunel D."/>
            <person name="Catrice O."/>
            <person name="Chaidir N."/>
            <person name="Claudel C."/>
            <person name="Donnadieu C."/>
            <person name="Faraut T."/>
            <person name="Fievet G."/>
            <person name="Helmstetter N."/>
            <person name="King M."/>
            <person name="Knapp S.J."/>
            <person name="Lai Z."/>
            <person name="Le Paslier M.C."/>
            <person name="Lippi Y."/>
            <person name="Lorenzon L."/>
            <person name="Mandel J.R."/>
            <person name="Marage G."/>
            <person name="Marchand G."/>
            <person name="Marquand E."/>
            <person name="Bret-Mestries E."/>
            <person name="Morien E."/>
            <person name="Nambeesan S."/>
            <person name="Nguyen T."/>
            <person name="Pegot-Espagnet P."/>
            <person name="Pouilly N."/>
            <person name="Raftis F."/>
            <person name="Sallet E."/>
            <person name="Schiex T."/>
            <person name="Thomas J."/>
            <person name="Vandecasteele C."/>
            <person name="Vares D."/>
            <person name="Vear F."/>
            <person name="Vautrin S."/>
            <person name="Crespi M."/>
            <person name="Mangin B."/>
            <person name="Burke J.M."/>
            <person name="Salse J."/>
            <person name="Munos S."/>
            <person name="Vincourt P."/>
            <person name="Rieseberg L.H."/>
            <person name="Langlade N.B."/>
        </authorList>
    </citation>
    <scope>NUCLEOTIDE SEQUENCE</scope>
    <source>
        <tissue evidence="1">Leaves</tissue>
    </source>
</reference>
<gene>
    <name evidence="1" type="ORF">HanXRQr2_Chr11g0518471</name>
</gene>
<comment type="caution">
    <text evidence="1">The sequence shown here is derived from an EMBL/GenBank/DDBJ whole genome shotgun (WGS) entry which is preliminary data.</text>
</comment>
<keyword evidence="2" id="KW-1185">Reference proteome</keyword>
<dbReference type="AlphaFoldDB" id="A0A9K3HTE5"/>
<evidence type="ECO:0000313" key="2">
    <source>
        <dbReference type="Proteomes" id="UP000215914"/>
    </source>
</evidence>
<evidence type="ECO:0000313" key="1">
    <source>
        <dbReference type="EMBL" id="KAF5784347.1"/>
    </source>
</evidence>
<reference evidence="1" key="2">
    <citation type="submission" date="2020-06" db="EMBL/GenBank/DDBJ databases">
        <title>Helianthus annuus Genome sequencing and assembly Release 2.</title>
        <authorList>
            <person name="Gouzy J."/>
            <person name="Langlade N."/>
            <person name="Munos S."/>
        </authorList>
    </citation>
    <scope>NUCLEOTIDE SEQUENCE</scope>
    <source>
        <tissue evidence="1">Leaves</tissue>
    </source>
</reference>
<accession>A0A9K3HTE5</accession>
<protein>
    <submittedName>
        <fullName evidence="1">Uncharacterized protein</fullName>
    </submittedName>
</protein>
<organism evidence="1 2">
    <name type="scientific">Helianthus annuus</name>
    <name type="common">Common sunflower</name>
    <dbReference type="NCBI Taxonomy" id="4232"/>
    <lineage>
        <taxon>Eukaryota</taxon>
        <taxon>Viridiplantae</taxon>
        <taxon>Streptophyta</taxon>
        <taxon>Embryophyta</taxon>
        <taxon>Tracheophyta</taxon>
        <taxon>Spermatophyta</taxon>
        <taxon>Magnoliopsida</taxon>
        <taxon>eudicotyledons</taxon>
        <taxon>Gunneridae</taxon>
        <taxon>Pentapetalae</taxon>
        <taxon>asterids</taxon>
        <taxon>campanulids</taxon>
        <taxon>Asterales</taxon>
        <taxon>Asteraceae</taxon>
        <taxon>Asteroideae</taxon>
        <taxon>Heliantheae alliance</taxon>
        <taxon>Heliantheae</taxon>
        <taxon>Helianthus</taxon>
    </lineage>
</organism>
<dbReference type="Proteomes" id="UP000215914">
    <property type="component" value="Unassembled WGS sequence"/>
</dbReference>
<sequence length="53" mass="6124">MWELKEGTQGLAILEVDGSLLTDWDVITIRSVEKSVTDSMRILLCYYDRLSFL</sequence>